<protein>
    <submittedName>
        <fullName evidence="3">Thioesterase</fullName>
    </submittedName>
</protein>
<comment type="caution">
    <text evidence="3">The sequence shown here is derived from an EMBL/GenBank/DDBJ whole genome shotgun (WGS) entry which is preliminary data.</text>
</comment>
<evidence type="ECO:0000313" key="3">
    <source>
        <dbReference type="EMBL" id="OXM42761.1"/>
    </source>
</evidence>
<sequence length="245" mass="26937">MSEGKERTDMRRTSLVCVPFAGAGASFFHPWAALTDGAPRIIALQLPGREWRLSEDPYRNVAEAAAGLLPAVTGELEPGERIAVFGHSLGAVLAYELAHLLVARSDAEVVRLFVSGSPGPWTRRTRRATGLPDEAFLARVKEFAKYDHEALADPDMRELILPTLRADVEMHENYVPVTDRPLPRPITAVRGTGDDLVTAAQTAEWLQATSAEFAQEEIEGGHMYLAEDPGSLLRLVNDELAHREY</sequence>
<name>A0A229R8J2_9PSEU</name>
<organism evidence="3 4">
    <name type="scientific">Amycolatopsis thailandensis</name>
    <dbReference type="NCBI Taxonomy" id="589330"/>
    <lineage>
        <taxon>Bacteria</taxon>
        <taxon>Bacillati</taxon>
        <taxon>Actinomycetota</taxon>
        <taxon>Actinomycetes</taxon>
        <taxon>Pseudonocardiales</taxon>
        <taxon>Pseudonocardiaceae</taxon>
        <taxon>Amycolatopsis</taxon>
    </lineage>
</organism>
<feature type="domain" description="Thioesterase" evidence="2">
    <location>
        <begin position="14"/>
        <end position="238"/>
    </location>
</feature>
<accession>A0A229R8J2</accession>
<dbReference type="GO" id="GO:0008610">
    <property type="term" value="P:lipid biosynthetic process"/>
    <property type="evidence" value="ECO:0007669"/>
    <property type="project" value="TreeGrafter"/>
</dbReference>
<dbReference type="Pfam" id="PF00975">
    <property type="entry name" value="Thioesterase"/>
    <property type="match status" value="1"/>
</dbReference>
<dbReference type="Proteomes" id="UP000215223">
    <property type="component" value="Unassembled WGS sequence"/>
</dbReference>
<gene>
    <name evidence="3" type="ORF">CFP71_42135</name>
</gene>
<dbReference type="InterPro" id="IPR029058">
    <property type="entry name" value="AB_hydrolase_fold"/>
</dbReference>
<evidence type="ECO:0000256" key="1">
    <source>
        <dbReference type="ARBA" id="ARBA00007169"/>
    </source>
</evidence>
<dbReference type="PANTHER" id="PTHR11487">
    <property type="entry name" value="THIOESTERASE"/>
    <property type="match status" value="1"/>
</dbReference>
<keyword evidence="4" id="KW-1185">Reference proteome</keyword>
<proteinExistence type="inferred from homology"/>
<evidence type="ECO:0000259" key="2">
    <source>
        <dbReference type="Pfam" id="PF00975"/>
    </source>
</evidence>
<dbReference type="InterPro" id="IPR012223">
    <property type="entry name" value="TEII"/>
</dbReference>
<evidence type="ECO:0000313" key="4">
    <source>
        <dbReference type="Proteomes" id="UP000215223"/>
    </source>
</evidence>
<dbReference type="Gene3D" id="3.40.50.1820">
    <property type="entry name" value="alpha/beta hydrolase"/>
    <property type="match status" value="1"/>
</dbReference>
<dbReference type="SUPFAM" id="SSF53474">
    <property type="entry name" value="alpha/beta-Hydrolases"/>
    <property type="match status" value="1"/>
</dbReference>
<dbReference type="InterPro" id="IPR001031">
    <property type="entry name" value="Thioesterase"/>
</dbReference>
<dbReference type="PANTHER" id="PTHR11487:SF0">
    <property type="entry name" value="S-ACYL FATTY ACID SYNTHASE THIOESTERASE, MEDIUM CHAIN"/>
    <property type="match status" value="1"/>
</dbReference>
<reference evidence="3 4" key="1">
    <citation type="submission" date="2017-07" db="EMBL/GenBank/DDBJ databases">
        <title>Amycolatopsis thailandensis Genome sequencing and assembly.</title>
        <authorList>
            <person name="Kaur N."/>
            <person name="Mayilraj S."/>
        </authorList>
    </citation>
    <scope>NUCLEOTIDE SEQUENCE [LARGE SCALE GENOMIC DNA]</scope>
    <source>
        <strain evidence="3 4">JCM 16380</strain>
    </source>
</reference>
<dbReference type="AlphaFoldDB" id="A0A229R8J2"/>
<dbReference type="OrthoDB" id="4169718at2"/>
<dbReference type="EMBL" id="NMQT01000262">
    <property type="protein sequence ID" value="OXM42761.1"/>
    <property type="molecule type" value="Genomic_DNA"/>
</dbReference>
<comment type="similarity">
    <text evidence="1">Belongs to the thioesterase family.</text>
</comment>